<dbReference type="EMBL" id="AAMO01000003">
    <property type="protein sequence ID" value="EAQ03681.1"/>
    <property type="molecule type" value="Genomic_DNA"/>
</dbReference>
<gene>
    <name evidence="1" type="ORF">OB2597_10576</name>
</gene>
<keyword evidence="2" id="KW-1185">Reference proteome</keyword>
<proteinExistence type="predicted"/>
<dbReference type="GO" id="GO:0005840">
    <property type="term" value="C:ribosome"/>
    <property type="evidence" value="ECO:0007669"/>
    <property type="project" value="UniProtKB-KW"/>
</dbReference>
<dbReference type="AlphaFoldDB" id="A3TVN5"/>
<name>A3TVN5_PSEBH</name>
<keyword evidence="1" id="KW-0687">Ribonucleoprotein</keyword>
<protein>
    <submittedName>
        <fullName evidence="1">30S ribosomal protein S21</fullName>
    </submittedName>
</protein>
<reference evidence="1 2" key="1">
    <citation type="journal article" date="2010" name="J. Bacteriol.">
        <title>Genome sequences of Oceanicola granulosus HTCC2516(T) and Oceanicola batsensis HTCC2597(TDelta).</title>
        <authorList>
            <person name="Thrash J.C."/>
            <person name="Cho J.C."/>
            <person name="Vergin K.L."/>
            <person name="Giovannoni S.J."/>
        </authorList>
    </citation>
    <scope>NUCLEOTIDE SEQUENCE [LARGE SCALE GENOMIC DNA]</scope>
    <source>
        <strain evidence="2">ATCC BAA-863 / DSM 15984 / KCTC 12145 / HTCC2597</strain>
    </source>
</reference>
<dbReference type="eggNOG" id="ENOG502ZXRZ">
    <property type="taxonomic scope" value="Bacteria"/>
</dbReference>
<keyword evidence="1" id="KW-0689">Ribosomal protein</keyword>
<sequence length="167" mass="17053">MAGSENMTGFDQTDIAQSYTAVSGNSVGAGIRLGAGSAEVTATLSLWSGLPGAGGQKLAEGQGRGGARDWLDVFWAPVVTEIGGTFVILMTGDASGDIAGSPSNVYAGGHLFSNAGFQRFPSYDFAFRTFTDPDFKAVPAVPAAPSGLLLLSGVLAGFSTRVRRGAR</sequence>
<comment type="caution">
    <text evidence="1">The sequence shown here is derived from an EMBL/GenBank/DDBJ whole genome shotgun (WGS) entry which is preliminary data.</text>
</comment>
<dbReference type="HOGENOM" id="CLU_1592902_0_0_5"/>
<evidence type="ECO:0000313" key="2">
    <source>
        <dbReference type="Proteomes" id="UP000004318"/>
    </source>
</evidence>
<evidence type="ECO:0000313" key="1">
    <source>
        <dbReference type="EMBL" id="EAQ03681.1"/>
    </source>
</evidence>
<organism evidence="1 2">
    <name type="scientific">Pseudooceanicola batsensis (strain ATCC BAA-863 / DSM 15984 / KCTC 12145 / HTCC2597)</name>
    <name type="common">Oceanicola batsensis</name>
    <dbReference type="NCBI Taxonomy" id="252305"/>
    <lineage>
        <taxon>Bacteria</taxon>
        <taxon>Pseudomonadati</taxon>
        <taxon>Pseudomonadota</taxon>
        <taxon>Alphaproteobacteria</taxon>
        <taxon>Rhodobacterales</taxon>
        <taxon>Paracoccaceae</taxon>
        <taxon>Pseudooceanicola</taxon>
    </lineage>
</organism>
<accession>A3TVN5</accession>
<dbReference type="Proteomes" id="UP000004318">
    <property type="component" value="Unassembled WGS sequence"/>
</dbReference>